<proteinExistence type="predicted"/>
<evidence type="ECO:0000256" key="1">
    <source>
        <dbReference type="SAM" id="MobiDB-lite"/>
    </source>
</evidence>
<comment type="caution">
    <text evidence="3">The sequence shown here is derived from an EMBL/GenBank/DDBJ whole genome shotgun (WGS) entry which is preliminary data.</text>
</comment>
<feature type="compositionally biased region" description="Low complexity" evidence="1">
    <location>
        <begin position="241"/>
        <end position="265"/>
    </location>
</feature>
<dbReference type="PANTHER" id="PTHR34862">
    <property type="entry name" value="SPARK DOMAIN-CONTAINING PROTEIN"/>
    <property type="match status" value="1"/>
</dbReference>
<sequence length="303" mass="30295">MLRPALHVASLALLACLLPFSAAQLDLGLSGSCQAAATSLVTTPFAACIDIVGLAGVFSASGSVVGPLDNWLHGACARSCSDSDLASAKSLLDQGCKQDIADGSALATGLNAVVANYTAARNLLCLEAKSNSSFCLPATLRTLESQIASNNVTDAVPSQFLFSLFTTGSSGVTDLVRALGSVPQPLLCTECLHALFTNLLTFIGLDSRSGSLAGGGIVYLCGNGFADLKIPPSVVVAPATISDSSSTGSGTATSTAPTSTGSTSSKDQTSGVSATRSKKGQAKRAALFALAGLMALSGGVVLL</sequence>
<reference evidence="3 4" key="1">
    <citation type="submission" date="2016-07" db="EMBL/GenBank/DDBJ databases">
        <title>Pervasive Adenine N6-methylation of Active Genes in Fungi.</title>
        <authorList>
            <consortium name="DOE Joint Genome Institute"/>
            <person name="Mondo S.J."/>
            <person name="Dannebaum R.O."/>
            <person name="Kuo R.C."/>
            <person name="Labutti K."/>
            <person name="Haridas S."/>
            <person name="Kuo A."/>
            <person name="Salamov A."/>
            <person name="Ahrendt S.R."/>
            <person name="Lipzen A."/>
            <person name="Sullivan W."/>
            <person name="Andreopoulos W.B."/>
            <person name="Clum A."/>
            <person name="Lindquist E."/>
            <person name="Daum C."/>
            <person name="Ramamoorthy G.K."/>
            <person name="Gryganskyi A."/>
            <person name="Culley D."/>
            <person name="Magnuson J.K."/>
            <person name="James T.Y."/>
            <person name="O'Malley M.A."/>
            <person name="Stajich J.E."/>
            <person name="Spatafora J.W."/>
            <person name="Visel A."/>
            <person name="Grigoriev I.V."/>
        </authorList>
    </citation>
    <scope>NUCLEOTIDE SEQUENCE [LARGE SCALE GENOMIC DNA]</scope>
    <source>
        <strain evidence="3 4">62-1032</strain>
    </source>
</reference>
<dbReference type="PANTHER" id="PTHR34862:SF1">
    <property type="entry name" value="SPARK DOMAIN-CONTAINING PROTEIN"/>
    <property type="match status" value="1"/>
</dbReference>
<dbReference type="EMBL" id="MCGR01000038">
    <property type="protein sequence ID" value="ORY75380.1"/>
    <property type="molecule type" value="Genomic_DNA"/>
</dbReference>
<dbReference type="InParanoid" id="A0A1Y2EUY6"/>
<name>A0A1Y2EUY6_9BASI</name>
<organism evidence="3 4">
    <name type="scientific">Leucosporidium creatinivorum</name>
    <dbReference type="NCBI Taxonomy" id="106004"/>
    <lineage>
        <taxon>Eukaryota</taxon>
        <taxon>Fungi</taxon>
        <taxon>Dikarya</taxon>
        <taxon>Basidiomycota</taxon>
        <taxon>Pucciniomycotina</taxon>
        <taxon>Microbotryomycetes</taxon>
        <taxon>Leucosporidiales</taxon>
        <taxon>Leucosporidium</taxon>
    </lineage>
</organism>
<gene>
    <name evidence="3" type="ORF">BCR35DRAFT_343421</name>
</gene>
<dbReference type="OrthoDB" id="2536450at2759"/>
<dbReference type="PROSITE" id="PS51257">
    <property type="entry name" value="PROKAR_LIPOPROTEIN"/>
    <property type="match status" value="1"/>
</dbReference>
<feature type="region of interest" description="Disordered" evidence="1">
    <location>
        <begin position="241"/>
        <end position="277"/>
    </location>
</feature>
<accession>A0A1Y2EUY6</accession>
<feature type="signal peptide" evidence="2">
    <location>
        <begin position="1"/>
        <end position="23"/>
    </location>
</feature>
<evidence type="ECO:0000256" key="2">
    <source>
        <dbReference type="SAM" id="SignalP"/>
    </source>
</evidence>
<feature type="chain" id="PRO_5012417910" evidence="2">
    <location>
        <begin position="24"/>
        <end position="303"/>
    </location>
</feature>
<evidence type="ECO:0000313" key="3">
    <source>
        <dbReference type="EMBL" id="ORY75380.1"/>
    </source>
</evidence>
<dbReference type="Proteomes" id="UP000193467">
    <property type="component" value="Unassembled WGS sequence"/>
</dbReference>
<protein>
    <submittedName>
        <fullName evidence="3">Uncharacterized protein</fullName>
    </submittedName>
</protein>
<evidence type="ECO:0000313" key="4">
    <source>
        <dbReference type="Proteomes" id="UP000193467"/>
    </source>
</evidence>
<dbReference type="AlphaFoldDB" id="A0A1Y2EUY6"/>
<keyword evidence="2" id="KW-0732">Signal</keyword>
<keyword evidence="4" id="KW-1185">Reference proteome</keyword>
<feature type="compositionally biased region" description="Polar residues" evidence="1">
    <location>
        <begin position="266"/>
        <end position="275"/>
    </location>
</feature>